<dbReference type="SUPFAM" id="SSF48452">
    <property type="entry name" value="TPR-like"/>
    <property type="match status" value="1"/>
</dbReference>
<feature type="domain" description="Methyltransferase" evidence="4">
    <location>
        <begin position="247"/>
        <end position="336"/>
    </location>
</feature>
<evidence type="ECO:0000313" key="5">
    <source>
        <dbReference type="EMBL" id="RAI55407.1"/>
    </source>
</evidence>
<dbReference type="RefSeq" id="WP_111472405.1">
    <property type="nucleotide sequence ID" value="NZ_QLIX01000031.1"/>
</dbReference>
<dbReference type="GO" id="GO:0008168">
    <property type="term" value="F:methyltransferase activity"/>
    <property type="evidence" value="ECO:0007669"/>
    <property type="project" value="UniProtKB-KW"/>
</dbReference>
<dbReference type="InterPro" id="IPR011990">
    <property type="entry name" value="TPR-like_helical_dom_sf"/>
</dbReference>
<evidence type="ECO:0000256" key="2">
    <source>
        <dbReference type="ARBA" id="ARBA00022679"/>
    </source>
</evidence>
<reference evidence="6" key="1">
    <citation type="submission" date="2018-06" db="EMBL/GenBank/DDBJ databases">
        <authorList>
            <person name="Khan S.A."/>
        </authorList>
    </citation>
    <scope>NUCLEOTIDE SEQUENCE [LARGE SCALE GENOMIC DNA]</scope>
    <source>
        <strain evidence="6">DB-1506</strain>
    </source>
</reference>
<dbReference type="InterPro" id="IPR029063">
    <property type="entry name" value="SAM-dependent_MTases_sf"/>
</dbReference>
<evidence type="ECO:0000313" key="6">
    <source>
        <dbReference type="Proteomes" id="UP000249065"/>
    </source>
</evidence>
<dbReference type="Pfam" id="PF13424">
    <property type="entry name" value="TPR_12"/>
    <property type="match status" value="1"/>
</dbReference>
<dbReference type="PANTHER" id="PTHR43861">
    <property type="entry name" value="TRANS-ACONITATE 2-METHYLTRANSFERASE-RELATED"/>
    <property type="match status" value="1"/>
</dbReference>
<dbReference type="EMBL" id="QLIX01000031">
    <property type="protein sequence ID" value="RAI55407.1"/>
    <property type="molecule type" value="Genomic_DNA"/>
</dbReference>
<dbReference type="PANTHER" id="PTHR43861:SF1">
    <property type="entry name" value="TRANS-ACONITATE 2-METHYLTRANSFERASE"/>
    <property type="match status" value="1"/>
</dbReference>
<evidence type="ECO:0000256" key="3">
    <source>
        <dbReference type="PROSITE-ProRule" id="PRU00339"/>
    </source>
</evidence>
<dbReference type="Proteomes" id="UP000249065">
    <property type="component" value="Unassembled WGS sequence"/>
</dbReference>
<evidence type="ECO:0000259" key="4">
    <source>
        <dbReference type="Pfam" id="PF13649"/>
    </source>
</evidence>
<sequence>MPEPDPAALLQQGAARHAEGALAEAERLYRLVLKRRPQDPNAHNLLGVLARQRGDAAGALRHTERALAVAPEEPAFLANRGAALAESGRLAEAVMALRAALARRPGDAVALRNLGQALAALGDPAAALAPLEQAAALQPEAPEPLLALAHARREAGDAGGAAAAARAALERAGARPDLAGQARFLLAGLGAAPAPDRAPAAYVRDLFDQFAPRFEAELTGRLAYRTPALLAALLPAAGIAPQRRLRVLDLGCGTGLSGAALAPFARRLEGLDLSPRMLAEARRRGLYDALHEADLLDWLPRHPAGFDLLAAADVLNYLGDLAPALAAIAAALAPGGHALFSVEAQGEAQGEAGEGAPFTLGEALRYRHDPAHVAALAAAAGLAPVAREAAVLRQERGAPVAGALFLLRRG</sequence>
<keyword evidence="2" id="KW-0808">Transferase</keyword>
<dbReference type="Gene3D" id="1.25.40.10">
    <property type="entry name" value="Tetratricopeptide repeat domain"/>
    <property type="match status" value="2"/>
</dbReference>
<dbReference type="InterPro" id="IPR041698">
    <property type="entry name" value="Methyltransf_25"/>
</dbReference>
<organism evidence="5 6">
    <name type="scientific">Roseicella frigidaeris</name>
    <dbReference type="NCBI Taxonomy" id="2230885"/>
    <lineage>
        <taxon>Bacteria</taxon>
        <taxon>Pseudomonadati</taxon>
        <taxon>Pseudomonadota</taxon>
        <taxon>Alphaproteobacteria</taxon>
        <taxon>Acetobacterales</taxon>
        <taxon>Roseomonadaceae</taxon>
        <taxon>Roseicella</taxon>
    </lineage>
</organism>
<accession>A0A327LZ32</accession>
<keyword evidence="1" id="KW-0489">Methyltransferase</keyword>
<dbReference type="InterPro" id="IPR019734">
    <property type="entry name" value="TPR_rpt"/>
</dbReference>
<dbReference type="PROSITE" id="PS50005">
    <property type="entry name" value="TPR"/>
    <property type="match status" value="2"/>
</dbReference>
<gene>
    <name evidence="5" type="ORF">DOO78_23890</name>
</gene>
<name>A0A327LZ32_9PROT</name>
<feature type="repeat" description="TPR" evidence="3">
    <location>
        <begin position="108"/>
        <end position="141"/>
    </location>
</feature>
<proteinExistence type="predicted"/>
<protein>
    <recommendedName>
        <fullName evidence="4">Methyltransferase domain-containing protein</fullName>
    </recommendedName>
</protein>
<keyword evidence="6" id="KW-1185">Reference proteome</keyword>
<comment type="caution">
    <text evidence="5">The sequence shown here is derived from an EMBL/GenBank/DDBJ whole genome shotgun (WGS) entry which is preliminary data.</text>
</comment>
<dbReference type="Pfam" id="PF13649">
    <property type="entry name" value="Methyltransf_25"/>
    <property type="match status" value="1"/>
</dbReference>
<dbReference type="SUPFAM" id="SSF53335">
    <property type="entry name" value="S-adenosyl-L-methionine-dependent methyltransferases"/>
    <property type="match status" value="1"/>
</dbReference>
<dbReference type="SMART" id="SM00028">
    <property type="entry name" value="TPR"/>
    <property type="match status" value="5"/>
</dbReference>
<feature type="repeat" description="TPR" evidence="3">
    <location>
        <begin position="40"/>
        <end position="73"/>
    </location>
</feature>
<evidence type="ECO:0000256" key="1">
    <source>
        <dbReference type="ARBA" id="ARBA00022603"/>
    </source>
</evidence>
<dbReference type="OrthoDB" id="465636at2"/>
<dbReference type="CDD" id="cd02440">
    <property type="entry name" value="AdoMet_MTases"/>
    <property type="match status" value="1"/>
</dbReference>
<dbReference type="Gene3D" id="3.40.50.150">
    <property type="entry name" value="Vaccinia Virus protein VP39"/>
    <property type="match status" value="1"/>
</dbReference>
<dbReference type="GO" id="GO:0032259">
    <property type="term" value="P:methylation"/>
    <property type="evidence" value="ECO:0007669"/>
    <property type="project" value="UniProtKB-KW"/>
</dbReference>
<keyword evidence="3" id="KW-0802">TPR repeat</keyword>
<dbReference type="AlphaFoldDB" id="A0A327LZ32"/>